<keyword evidence="9 11" id="KW-0472">Membrane</keyword>
<evidence type="ECO:0000256" key="3">
    <source>
        <dbReference type="ARBA" id="ARBA00022452"/>
    </source>
</evidence>
<keyword evidence="8 12" id="KW-0798">TonB box</keyword>
<keyword evidence="5 11" id="KW-0812">Transmembrane</keyword>
<accession>A0A7W7FA73</accession>
<proteinExistence type="inferred from homology"/>
<evidence type="ECO:0000256" key="9">
    <source>
        <dbReference type="ARBA" id="ARBA00023136"/>
    </source>
</evidence>
<evidence type="ECO:0000256" key="4">
    <source>
        <dbReference type="ARBA" id="ARBA00022496"/>
    </source>
</evidence>
<evidence type="ECO:0000313" key="17">
    <source>
        <dbReference type="Proteomes" id="UP000566324"/>
    </source>
</evidence>
<keyword evidence="2 11" id="KW-0813">Transport</keyword>
<evidence type="ECO:0000256" key="1">
    <source>
        <dbReference type="ARBA" id="ARBA00004571"/>
    </source>
</evidence>
<evidence type="ECO:0000256" key="8">
    <source>
        <dbReference type="ARBA" id="ARBA00023077"/>
    </source>
</evidence>
<dbReference type="AlphaFoldDB" id="A0A7W7FA73"/>
<dbReference type="PANTHER" id="PTHR32552">
    <property type="entry name" value="FERRICHROME IRON RECEPTOR-RELATED"/>
    <property type="match status" value="1"/>
</dbReference>
<name>A0A7W7FA73_9SPHN</name>
<evidence type="ECO:0000256" key="11">
    <source>
        <dbReference type="PROSITE-ProRule" id="PRU01360"/>
    </source>
</evidence>
<sequence>MTSRTRGSMRLSGSGLAIAMMLATASQAASAQARQQAEEAGEAAAGDIIVTAQKRAERINDIGMSITASTGEQLKARGIDGINDFARIEPSFTYSQSLAGTPTYSIRGVGYNDFSLTAPPAVGLYTDEIPLIYSVMSRGADLDVDRVEVLKGPQGTLFGQNSTGGAINFVSARPTQTLSAGFEGSYERFGAINLNGYVSGGLTDTLRVRLAFDGDAGGAWQRSYTRDDQLGDKDFQRARILTEWTPTDRLTLLLNFNGWRDRSDTQAAQQNGILNQAGVAATFPFFLTYPDAPRNNKAADWDPSVNHRNRENFFQIALRAGYEVGDDINITSVSAYSEYDRNSTYQADGFNFYNTVNRVFGSVNAFSQELRLDGKSTDSRLRWVAGGNYTWTKASDNQQNDVSHASGSFAFASLGGPQFLDFRNNTRTRTNAYAAFGNLSFDIADDITLNAGGRYTKTAIDFQGCTFDSGNGTFAAGMNLFQEFFKGGVGVFPIAPGGCATLDSSFTPGLVTDKLIEDNVALRGGIDWKPGKDLLFYANITRGYKSGAFPTQGFIFSPSAAPVTQERVTAFETGFKVSLIDRMIQLNGAYFHYDYGNKQVNGAIQDPIFGTLFGLINIPSSKIDGFELSANVRGPIDGLALRGAVTYLDTKVTKSFVNINRLGNFVDFKGEAFPFTPKWAFSTGFTFREPISDKLGLVVSADYSYRSSTTNAFGRVSQEAIKGYGLLDAQLGIEADGRRWHAELFGQNLTNAYYWHDATLLQDGFYRRTGRPATYGLRVGLRY</sequence>
<evidence type="ECO:0000313" key="16">
    <source>
        <dbReference type="EMBL" id="MBB4633398.1"/>
    </source>
</evidence>
<evidence type="ECO:0000256" key="10">
    <source>
        <dbReference type="ARBA" id="ARBA00023237"/>
    </source>
</evidence>
<keyword evidence="3 11" id="KW-1134">Transmembrane beta strand</keyword>
<feature type="chain" id="PRO_5030543918" evidence="13">
    <location>
        <begin position="29"/>
        <end position="783"/>
    </location>
</feature>
<feature type="domain" description="TonB-dependent receptor-like beta-barrel" evidence="14">
    <location>
        <begin position="259"/>
        <end position="749"/>
    </location>
</feature>
<comment type="subcellular location">
    <subcellularLocation>
        <location evidence="1 11">Cell outer membrane</location>
        <topology evidence="1 11">Multi-pass membrane protein</topology>
    </subcellularLocation>
</comment>
<keyword evidence="13" id="KW-0732">Signal</keyword>
<keyword evidence="10 11" id="KW-0998">Cell outer membrane</keyword>
<dbReference type="Pfam" id="PF00593">
    <property type="entry name" value="TonB_dep_Rec_b-barrel"/>
    <property type="match status" value="1"/>
</dbReference>
<keyword evidence="16" id="KW-0675">Receptor</keyword>
<keyword evidence="6" id="KW-0408">Iron</keyword>
<dbReference type="GO" id="GO:0009279">
    <property type="term" value="C:cell outer membrane"/>
    <property type="evidence" value="ECO:0007669"/>
    <property type="project" value="UniProtKB-SubCell"/>
</dbReference>
<evidence type="ECO:0000256" key="7">
    <source>
        <dbReference type="ARBA" id="ARBA00023065"/>
    </source>
</evidence>
<evidence type="ECO:0000256" key="2">
    <source>
        <dbReference type="ARBA" id="ARBA00022448"/>
    </source>
</evidence>
<feature type="signal peptide" evidence="13">
    <location>
        <begin position="1"/>
        <end position="28"/>
    </location>
</feature>
<dbReference type="RefSeq" id="WP_184070975.1">
    <property type="nucleotide sequence ID" value="NZ_JACHNZ010000042.1"/>
</dbReference>
<feature type="domain" description="TonB-dependent receptor plug" evidence="15">
    <location>
        <begin position="60"/>
        <end position="166"/>
    </location>
</feature>
<dbReference type="Proteomes" id="UP000566324">
    <property type="component" value="Unassembled WGS sequence"/>
</dbReference>
<dbReference type="InterPro" id="IPR012910">
    <property type="entry name" value="Plug_dom"/>
</dbReference>
<dbReference type="Pfam" id="PF07715">
    <property type="entry name" value="Plug"/>
    <property type="match status" value="1"/>
</dbReference>
<keyword evidence="7" id="KW-0406">Ion transport</keyword>
<comment type="caution">
    <text evidence="16">The sequence shown here is derived from an EMBL/GenBank/DDBJ whole genome shotgun (WGS) entry which is preliminary data.</text>
</comment>
<dbReference type="InterPro" id="IPR036942">
    <property type="entry name" value="Beta-barrel_TonB_sf"/>
</dbReference>
<evidence type="ECO:0000259" key="15">
    <source>
        <dbReference type="Pfam" id="PF07715"/>
    </source>
</evidence>
<evidence type="ECO:0000259" key="14">
    <source>
        <dbReference type="Pfam" id="PF00593"/>
    </source>
</evidence>
<evidence type="ECO:0000256" key="5">
    <source>
        <dbReference type="ARBA" id="ARBA00022692"/>
    </source>
</evidence>
<dbReference type="EMBL" id="JACHNZ010000042">
    <property type="protein sequence ID" value="MBB4633398.1"/>
    <property type="molecule type" value="Genomic_DNA"/>
</dbReference>
<evidence type="ECO:0000256" key="12">
    <source>
        <dbReference type="RuleBase" id="RU003357"/>
    </source>
</evidence>
<protein>
    <submittedName>
        <fullName evidence="16">Outer membrane receptor protein involved in Fe transport</fullName>
    </submittedName>
</protein>
<dbReference type="PROSITE" id="PS52016">
    <property type="entry name" value="TONB_DEPENDENT_REC_3"/>
    <property type="match status" value="1"/>
</dbReference>
<dbReference type="InterPro" id="IPR000531">
    <property type="entry name" value="Beta-barrel_TonB"/>
</dbReference>
<evidence type="ECO:0000256" key="13">
    <source>
        <dbReference type="SAM" id="SignalP"/>
    </source>
</evidence>
<evidence type="ECO:0000256" key="6">
    <source>
        <dbReference type="ARBA" id="ARBA00023004"/>
    </source>
</evidence>
<keyword evidence="4" id="KW-0410">Iron transport</keyword>
<keyword evidence="17" id="KW-1185">Reference proteome</keyword>
<dbReference type="PANTHER" id="PTHR32552:SF81">
    <property type="entry name" value="TONB-DEPENDENT OUTER MEMBRANE RECEPTOR"/>
    <property type="match status" value="1"/>
</dbReference>
<comment type="similarity">
    <text evidence="11 12">Belongs to the TonB-dependent receptor family.</text>
</comment>
<dbReference type="SUPFAM" id="SSF56935">
    <property type="entry name" value="Porins"/>
    <property type="match status" value="1"/>
</dbReference>
<dbReference type="Gene3D" id="2.40.170.20">
    <property type="entry name" value="TonB-dependent receptor, beta-barrel domain"/>
    <property type="match status" value="1"/>
</dbReference>
<dbReference type="InterPro" id="IPR039426">
    <property type="entry name" value="TonB-dep_rcpt-like"/>
</dbReference>
<reference evidence="16 17" key="1">
    <citation type="submission" date="2020-08" db="EMBL/GenBank/DDBJ databases">
        <title>Genomic Encyclopedia of Type Strains, Phase IV (KMG-IV): sequencing the most valuable type-strain genomes for metagenomic binning, comparative biology and taxonomic classification.</title>
        <authorList>
            <person name="Goeker M."/>
        </authorList>
    </citation>
    <scope>NUCLEOTIDE SEQUENCE [LARGE SCALE GENOMIC DNA]</scope>
    <source>
        <strain evidence="16 17">DSM 17328</strain>
    </source>
</reference>
<dbReference type="GO" id="GO:0006826">
    <property type="term" value="P:iron ion transport"/>
    <property type="evidence" value="ECO:0007669"/>
    <property type="project" value="UniProtKB-KW"/>
</dbReference>
<organism evidence="16 17">
    <name type="scientific">Sphingosinicella soli</name>
    <dbReference type="NCBI Taxonomy" id="333708"/>
    <lineage>
        <taxon>Bacteria</taxon>
        <taxon>Pseudomonadati</taxon>
        <taxon>Pseudomonadota</taxon>
        <taxon>Alphaproteobacteria</taxon>
        <taxon>Sphingomonadales</taxon>
        <taxon>Sphingosinicellaceae</taxon>
        <taxon>Sphingosinicella</taxon>
    </lineage>
</organism>
<gene>
    <name evidence="16" type="ORF">GGQ98_003036</name>
</gene>